<evidence type="ECO:0000313" key="1">
    <source>
        <dbReference type="EMBL" id="OAB43493.1"/>
    </source>
</evidence>
<sequence length="134" mass="15838">MNDPQYIADFVHYQLPFFNIAHKPRIQATTWARKLEDIRIRVGTAMEQKLSIDSPIVQAIVEDFVMMYANSEQSNDKSAFFRQFTQYVLISVTERIERFNKLCSILNPKWRIIHKGNAFLLQGMQWKLEHMDEG</sequence>
<organism evidence="1 2">
    <name type="scientific">Paenibacillus glacialis</name>
    <dbReference type="NCBI Taxonomy" id="494026"/>
    <lineage>
        <taxon>Bacteria</taxon>
        <taxon>Bacillati</taxon>
        <taxon>Bacillota</taxon>
        <taxon>Bacilli</taxon>
        <taxon>Bacillales</taxon>
        <taxon>Paenibacillaceae</taxon>
        <taxon>Paenibacillus</taxon>
    </lineage>
</organism>
<keyword evidence="2" id="KW-1185">Reference proteome</keyword>
<reference evidence="1 2" key="1">
    <citation type="submission" date="2016-03" db="EMBL/GenBank/DDBJ databases">
        <title>Draft genome sequence of Paenibacillus glacialis DSM 22343.</title>
        <authorList>
            <person name="Shin S.-K."/>
            <person name="Yi H."/>
        </authorList>
    </citation>
    <scope>NUCLEOTIDE SEQUENCE [LARGE SCALE GENOMIC DNA]</scope>
    <source>
        <strain evidence="1 2">DSM 22343</strain>
    </source>
</reference>
<comment type="caution">
    <text evidence="1">The sequence shown here is derived from an EMBL/GenBank/DDBJ whole genome shotgun (WGS) entry which is preliminary data.</text>
</comment>
<dbReference type="Proteomes" id="UP000076967">
    <property type="component" value="Unassembled WGS sequence"/>
</dbReference>
<dbReference type="AlphaFoldDB" id="A0A162MFB9"/>
<accession>A0A162MFB9</accession>
<evidence type="ECO:0000313" key="2">
    <source>
        <dbReference type="Proteomes" id="UP000076967"/>
    </source>
</evidence>
<dbReference type="EMBL" id="LVJH01000013">
    <property type="protein sequence ID" value="OAB43493.1"/>
    <property type="molecule type" value="Genomic_DNA"/>
</dbReference>
<gene>
    <name evidence="1" type="ORF">PGLA_08760</name>
</gene>
<dbReference type="STRING" id="494026.PGLA_08760"/>
<proteinExistence type="predicted"/>
<protein>
    <submittedName>
        <fullName evidence="1">Uncharacterized protein</fullName>
    </submittedName>
</protein>
<name>A0A162MFB9_9BACL</name>